<gene>
    <name evidence="1" type="ORF">HID58_016641</name>
</gene>
<proteinExistence type="predicted"/>
<protein>
    <submittedName>
        <fullName evidence="1">Uncharacterized protein</fullName>
    </submittedName>
</protein>
<evidence type="ECO:0000313" key="1">
    <source>
        <dbReference type="EMBL" id="KAH0930914.1"/>
    </source>
</evidence>
<dbReference type="Proteomes" id="UP000824890">
    <property type="component" value="Unassembled WGS sequence"/>
</dbReference>
<accession>A0ABQ8DNH5</accession>
<feature type="non-terminal residue" evidence="1">
    <location>
        <position position="1"/>
    </location>
</feature>
<keyword evidence="2" id="KW-1185">Reference proteome</keyword>
<name>A0ABQ8DNH5_BRANA</name>
<organism evidence="1 2">
    <name type="scientific">Brassica napus</name>
    <name type="common">Rape</name>
    <dbReference type="NCBI Taxonomy" id="3708"/>
    <lineage>
        <taxon>Eukaryota</taxon>
        <taxon>Viridiplantae</taxon>
        <taxon>Streptophyta</taxon>
        <taxon>Embryophyta</taxon>
        <taxon>Tracheophyta</taxon>
        <taxon>Spermatophyta</taxon>
        <taxon>Magnoliopsida</taxon>
        <taxon>eudicotyledons</taxon>
        <taxon>Gunneridae</taxon>
        <taxon>Pentapetalae</taxon>
        <taxon>rosids</taxon>
        <taxon>malvids</taxon>
        <taxon>Brassicales</taxon>
        <taxon>Brassicaceae</taxon>
        <taxon>Brassiceae</taxon>
        <taxon>Brassica</taxon>
    </lineage>
</organism>
<evidence type="ECO:0000313" key="2">
    <source>
        <dbReference type="Proteomes" id="UP000824890"/>
    </source>
</evidence>
<sequence length="176" mass="19081">GVSAIIITVILHVETIARGSFLFLFSFITAAAATTALKSPSLLSSAVETPRGMWSCSSECFSEWFGVRNVTEEVGESMERVVSVMSNELDSVVKLVFAVERLLEPPWEMVAVCTTTEEVAVEVEEFADVVGKEADVEAKEVVADVEAKEVVADVEGFVEVEVEEEGVGRLSLVMWA</sequence>
<reference evidence="1 2" key="1">
    <citation type="submission" date="2021-05" db="EMBL/GenBank/DDBJ databases">
        <title>Genome Assembly of Synthetic Allotetraploid Brassica napus Reveals Homoeologous Exchanges between Subgenomes.</title>
        <authorList>
            <person name="Davis J.T."/>
        </authorList>
    </citation>
    <scope>NUCLEOTIDE SEQUENCE [LARGE SCALE GENOMIC DNA]</scope>
    <source>
        <strain evidence="2">cv. Da-Ae</strain>
        <tissue evidence="1">Seedling</tissue>
    </source>
</reference>
<comment type="caution">
    <text evidence="1">The sequence shown here is derived from an EMBL/GenBank/DDBJ whole genome shotgun (WGS) entry which is preliminary data.</text>
</comment>
<dbReference type="EMBL" id="JAGKQM010000004">
    <property type="protein sequence ID" value="KAH0930914.1"/>
    <property type="molecule type" value="Genomic_DNA"/>
</dbReference>